<dbReference type="GO" id="GO:0016887">
    <property type="term" value="F:ATP hydrolysis activity"/>
    <property type="evidence" value="ECO:0007669"/>
    <property type="project" value="RHEA"/>
</dbReference>
<dbReference type="InterPro" id="IPR001650">
    <property type="entry name" value="Helicase_C-like"/>
</dbReference>
<dbReference type="Gene3D" id="2.40.50.140">
    <property type="entry name" value="Nucleic acid-binding proteins"/>
    <property type="match status" value="1"/>
</dbReference>
<accession>Q7VCB3</accession>
<dbReference type="PROSITE" id="PS51194">
    <property type="entry name" value="HELICASE_CTER"/>
    <property type="match status" value="1"/>
</dbReference>
<dbReference type="Proteomes" id="UP000001420">
    <property type="component" value="Chromosome"/>
</dbReference>
<dbReference type="CDD" id="cd04488">
    <property type="entry name" value="RecG_wedge_OBF"/>
    <property type="match status" value="1"/>
</dbReference>
<keyword evidence="7 15" id="KW-0067">ATP-binding</keyword>
<evidence type="ECO:0000256" key="9">
    <source>
        <dbReference type="ARBA" id="ARBA00023172"/>
    </source>
</evidence>
<gene>
    <name evidence="18" type="primary">recG</name>
    <name evidence="18" type="ordered locus">Pro_0828</name>
</gene>
<dbReference type="InterPro" id="IPR004609">
    <property type="entry name" value="ATP-dep_DNA_helicase_RecG"/>
</dbReference>
<comment type="catalytic activity">
    <reaction evidence="14 15">
        <text>ATP + H2O = ADP + phosphate + H(+)</text>
        <dbReference type="Rhea" id="RHEA:13065"/>
        <dbReference type="ChEBI" id="CHEBI:15377"/>
        <dbReference type="ChEBI" id="CHEBI:15378"/>
        <dbReference type="ChEBI" id="CHEBI:30616"/>
        <dbReference type="ChEBI" id="CHEBI:43474"/>
        <dbReference type="ChEBI" id="CHEBI:456216"/>
        <dbReference type="EC" id="5.6.2.4"/>
    </reaction>
</comment>
<dbReference type="InterPro" id="IPR027417">
    <property type="entry name" value="P-loop_NTPase"/>
</dbReference>
<comment type="similarity">
    <text evidence="1 15">Belongs to the helicase family. RecG subfamily.</text>
</comment>
<dbReference type="InterPro" id="IPR033454">
    <property type="entry name" value="RecG_wedge"/>
</dbReference>
<dbReference type="Pfam" id="PF00270">
    <property type="entry name" value="DEAD"/>
    <property type="match status" value="1"/>
</dbReference>
<dbReference type="CDD" id="cd17992">
    <property type="entry name" value="DEXHc_RecG"/>
    <property type="match status" value="1"/>
</dbReference>
<dbReference type="NCBIfam" id="NF008168">
    <property type="entry name" value="PRK10917.2-2"/>
    <property type="match status" value="1"/>
</dbReference>
<dbReference type="RefSeq" id="WP_011124980.1">
    <property type="nucleotide sequence ID" value="NC_005042.1"/>
</dbReference>
<evidence type="ECO:0000313" key="18">
    <source>
        <dbReference type="EMBL" id="AAP99872.1"/>
    </source>
</evidence>
<keyword evidence="4 15" id="KW-0227">DNA damage</keyword>
<dbReference type="GO" id="GO:0005524">
    <property type="term" value="F:ATP binding"/>
    <property type="evidence" value="ECO:0007669"/>
    <property type="project" value="UniProtKB-KW"/>
</dbReference>
<dbReference type="InterPro" id="IPR045562">
    <property type="entry name" value="RecG_dom3_C"/>
</dbReference>
<dbReference type="GO" id="GO:0043138">
    <property type="term" value="F:3'-5' DNA helicase activity"/>
    <property type="evidence" value="ECO:0007669"/>
    <property type="project" value="UniProtKB-EC"/>
</dbReference>
<dbReference type="HOGENOM" id="CLU_005122_7_1_3"/>
<dbReference type="SMART" id="SM00487">
    <property type="entry name" value="DEXDc"/>
    <property type="match status" value="1"/>
</dbReference>
<dbReference type="STRING" id="167539.Pro_0828"/>
<comment type="catalytic activity">
    <reaction evidence="12 15">
        <text>Couples ATP hydrolysis with the unwinding of duplex DNA by translocating in the 3'-5' direction.</text>
        <dbReference type="EC" id="5.6.2.4"/>
    </reaction>
</comment>
<dbReference type="PATRIC" id="fig|167539.5.peg.875"/>
<dbReference type="SUPFAM" id="SSF52540">
    <property type="entry name" value="P-loop containing nucleoside triphosphate hydrolases"/>
    <property type="match status" value="2"/>
</dbReference>
<keyword evidence="6 15" id="KW-0347">Helicase</keyword>
<keyword evidence="3 15" id="KW-0547">Nucleotide-binding</keyword>
<dbReference type="eggNOG" id="COG1200">
    <property type="taxonomic scope" value="Bacteria"/>
</dbReference>
<dbReference type="InterPro" id="IPR012340">
    <property type="entry name" value="NA-bd_OB-fold"/>
</dbReference>
<dbReference type="SUPFAM" id="SSF50249">
    <property type="entry name" value="Nucleic acid-binding proteins"/>
    <property type="match status" value="1"/>
</dbReference>
<dbReference type="KEGG" id="pma:Pro_0828"/>
<dbReference type="NCBIfam" id="TIGR00643">
    <property type="entry name" value="recG"/>
    <property type="match status" value="1"/>
</dbReference>
<protein>
    <recommendedName>
        <fullName evidence="2 15">ATP-dependent DNA helicase RecG</fullName>
        <ecNumber evidence="13 15">5.6.2.4</ecNumber>
    </recommendedName>
</protein>
<dbReference type="NCBIfam" id="NF008165">
    <property type="entry name" value="PRK10917.1-3"/>
    <property type="match status" value="1"/>
</dbReference>
<dbReference type="SMART" id="SM00490">
    <property type="entry name" value="HELICc"/>
    <property type="match status" value="2"/>
</dbReference>
<dbReference type="PANTHER" id="PTHR47964">
    <property type="entry name" value="ATP-DEPENDENT DNA HELICASE HOMOLOG RECG, CHLOROPLASTIC"/>
    <property type="match status" value="1"/>
</dbReference>
<evidence type="ECO:0000256" key="11">
    <source>
        <dbReference type="ARBA" id="ARBA00023235"/>
    </source>
</evidence>
<evidence type="ECO:0000256" key="1">
    <source>
        <dbReference type="ARBA" id="ARBA00007504"/>
    </source>
</evidence>
<dbReference type="AlphaFoldDB" id="Q7VCB3"/>
<dbReference type="Pfam" id="PF17191">
    <property type="entry name" value="RecG_wedge"/>
    <property type="match status" value="1"/>
</dbReference>
<evidence type="ECO:0000256" key="8">
    <source>
        <dbReference type="ARBA" id="ARBA00023125"/>
    </source>
</evidence>
<evidence type="ECO:0000259" key="17">
    <source>
        <dbReference type="PROSITE" id="PS51194"/>
    </source>
</evidence>
<dbReference type="GO" id="GO:0006281">
    <property type="term" value="P:DNA repair"/>
    <property type="evidence" value="ECO:0007669"/>
    <property type="project" value="UniProtKB-UniRule"/>
</dbReference>
<dbReference type="PANTHER" id="PTHR47964:SF1">
    <property type="entry name" value="ATP-DEPENDENT DNA HELICASE HOMOLOG RECG, CHLOROPLASTIC"/>
    <property type="match status" value="1"/>
</dbReference>
<evidence type="ECO:0000256" key="4">
    <source>
        <dbReference type="ARBA" id="ARBA00022763"/>
    </source>
</evidence>
<evidence type="ECO:0000256" key="2">
    <source>
        <dbReference type="ARBA" id="ARBA00017846"/>
    </source>
</evidence>
<dbReference type="Gene3D" id="3.40.50.300">
    <property type="entry name" value="P-loop containing nucleotide triphosphate hydrolases"/>
    <property type="match status" value="2"/>
</dbReference>
<dbReference type="InterPro" id="IPR011545">
    <property type="entry name" value="DEAD/DEAH_box_helicase_dom"/>
</dbReference>
<dbReference type="GO" id="GO:0006310">
    <property type="term" value="P:DNA recombination"/>
    <property type="evidence" value="ECO:0007669"/>
    <property type="project" value="UniProtKB-UniRule"/>
</dbReference>
<organism evidence="18 19">
    <name type="scientific">Prochlorococcus marinus (strain SARG / CCMP1375 / SS120)</name>
    <dbReference type="NCBI Taxonomy" id="167539"/>
    <lineage>
        <taxon>Bacteria</taxon>
        <taxon>Bacillati</taxon>
        <taxon>Cyanobacteriota</taxon>
        <taxon>Cyanophyceae</taxon>
        <taxon>Synechococcales</taxon>
        <taxon>Prochlorococcaceae</taxon>
        <taxon>Prochlorococcus</taxon>
    </lineage>
</organism>
<dbReference type="Pfam" id="PF19833">
    <property type="entry name" value="RecG_dom3_C"/>
    <property type="match status" value="1"/>
</dbReference>
<dbReference type="GO" id="GO:0003677">
    <property type="term" value="F:DNA binding"/>
    <property type="evidence" value="ECO:0007669"/>
    <property type="project" value="UniProtKB-KW"/>
</dbReference>
<dbReference type="EnsemblBacteria" id="AAP99872">
    <property type="protein sequence ID" value="AAP99872"/>
    <property type="gene ID" value="Pro_0828"/>
</dbReference>
<keyword evidence="8" id="KW-0238">DNA-binding</keyword>
<evidence type="ECO:0000256" key="14">
    <source>
        <dbReference type="ARBA" id="ARBA00048988"/>
    </source>
</evidence>
<dbReference type="NCBIfam" id="NF008170">
    <property type="entry name" value="PRK10917.2-4"/>
    <property type="match status" value="1"/>
</dbReference>
<keyword evidence="19" id="KW-1185">Reference proteome</keyword>
<reference evidence="18 19" key="1">
    <citation type="journal article" date="2003" name="Proc. Natl. Acad. Sci. U.S.A.">
        <title>Genome sequence of the cyanobacterium Prochlorococcus marinus SS120, a nearly minimal oxyphototrophic genome.</title>
        <authorList>
            <person name="Dufresne A."/>
            <person name="Salanoubat M."/>
            <person name="Partensky F."/>
            <person name="Artiguenave F."/>
            <person name="Axmann I.M."/>
            <person name="Barbe V."/>
            <person name="Duprat S."/>
            <person name="Galperin M.Y."/>
            <person name="Koonin E.V."/>
            <person name="Le Gall F."/>
            <person name="Makarova K.S."/>
            <person name="Ostrowski M."/>
            <person name="Oztas S."/>
            <person name="Robert C."/>
            <person name="Rogozin I.B."/>
            <person name="Scanlan D.J."/>
            <person name="Tandeau de Marsac N."/>
            <person name="Weissenbach J."/>
            <person name="Wincker P."/>
            <person name="Wolf Y.I."/>
            <person name="Hess W.R."/>
        </authorList>
    </citation>
    <scope>NUCLEOTIDE SEQUENCE [LARGE SCALE GENOMIC DNA]</scope>
    <source>
        <strain evidence="19">SARG / CCMP1375 / SS120</strain>
    </source>
</reference>
<evidence type="ECO:0000256" key="10">
    <source>
        <dbReference type="ARBA" id="ARBA00023204"/>
    </source>
</evidence>
<feature type="domain" description="Helicase C-terminal" evidence="17">
    <location>
        <begin position="610"/>
        <end position="770"/>
    </location>
</feature>
<evidence type="ECO:0000259" key="16">
    <source>
        <dbReference type="PROSITE" id="PS51192"/>
    </source>
</evidence>
<name>Q7VCB3_PROMA</name>
<evidence type="ECO:0000256" key="12">
    <source>
        <dbReference type="ARBA" id="ARBA00034617"/>
    </source>
</evidence>
<evidence type="ECO:0000256" key="5">
    <source>
        <dbReference type="ARBA" id="ARBA00022801"/>
    </source>
</evidence>
<dbReference type="EC" id="5.6.2.4" evidence="13 15"/>
<feature type="domain" description="Helicase ATP-binding" evidence="16">
    <location>
        <begin position="430"/>
        <end position="591"/>
    </location>
</feature>
<keyword evidence="10 15" id="KW-0234">DNA repair</keyword>
<keyword evidence="5 15" id="KW-0378">Hydrolase</keyword>
<proteinExistence type="inferred from homology"/>
<dbReference type="InterPro" id="IPR047112">
    <property type="entry name" value="RecG/Mfd"/>
</dbReference>
<evidence type="ECO:0000256" key="13">
    <source>
        <dbReference type="ARBA" id="ARBA00034808"/>
    </source>
</evidence>
<comment type="function">
    <text evidence="15">Plays a critical role in recombination and DNA repair. Helps process Holliday junction intermediates to mature products by catalyzing branch migration. Has replication fork regression activity, unwinds stalled or blocked replication forks to make a HJ that can be resolved. Has a DNA unwinding activity characteristic of a DNA helicase with 3'-5' polarity.</text>
</comment>
<evidence type="ECO:0000256" key="15">
    <source>
        <dbReference type="RuleBase" id="RU363016"/>
    </source>
</evidence>
<evidence type="ECO:0000256" key="3">
    <source>
        <dbReference type="ARBA" id="ARBA00022741"/>
    </source>
</evidence>
<evidence type="ECO:0000256" key="7">
    <source>
        <dbReference type="ARBA" id="ARBA00022840"/>
    </source>
</evidence>
<keyword evidence="11" id="KW-0413">Isomerase</keyword>
<sequence length="841" mass="95287">MVEQYKDRKKQNSLELRDQQINALNNWVRLLQKALTVEAENGFKNIHGRAEHFNSFLSREIKEFKSPLLSNEIDKKLTLFAKSFDDYPTSDLPIKRRLIIDARQLLYRLSKEYQIKDIPSPPKLRMSDSQSTANDIRQHLRIDSPLGEVKGVGTKMCECFAALNLFVIKDLLFHYPRDYVDYSSLKRIFSLVPGETTTIIATIRRSNSYTSPRNQNLSILELHLEDMTGRIKISKFFIGRRFSKRSFLKKQESLYPKGTIVAVSGLVKGNSYGKSFNDPLIEVLEHKQALLKSQTIGRILPIYQLTDGLKADRLRQIVHSVIPLALDLEDPLPVNTRESLSLLDKGEAIKQIHRPRNQEYLKKAKRRLVFDEFLFLQLGLLKRRLELGKCKAPSLFINKEREGFTEQFLKLLPFALTNSQQQVLTQIESDIAMSKPMSRLVQGDVGCGKTVVAIAALLRAVESGWQGAFMAPTEVLAQQHYLTLCKWLPQLHVTVELLTGSTAAKERKRIFADLSNGNLKIIVGTHALIEESVSFRRLGLVVVDEQHRFGVNQRNLLLNKGLHPHLLTMTATPIPRTLALSIHGDLDVSQINELPPGRTPIETQLMPSSERYQAYEAIKEQLDIGSQAYVVLPLVDESEKLELRSAIDVYHELSSEILSEYKVGLLHGRMHSSEKKGIINKFVNKEIEVLVSTTVVEVGVDVPEATMMVIDHADRFGLAQLHQLRGRVGRGTKDSKCILIDTAKSLASKNRLEVLVNSHDGFEISEIDLRLRGPGQVLGTRQSGLPDFALANLVNDETILESAREEAEKILKSDPDLIQNKLLKIMLDDYWNRLVTKTQLN</sequence>
<evidence type="ECO:0000256" key="6">
    <source>
        <dbReference type="ARBA" id="ARBA00022806"/>
    </source>
</evidence>
<dbReference type="OrthoDB" id="9804325at2"/>
<keyword evidence="9 15" id="KW-0233">DNA recombination</keyword>
<dbReference type="InterPro" id="IPR014001">
    <property type="entry name" value="Helicase_ATP-bd"/>
</dbReference>
<evidence type="ECO:0000313" key="19">
    <source>
        <dbReference type="Proteomes" id="UP000001420"/>
    </source>
</evidence>
<dbReference type="Pfam" id="PF00271">
    <property type="entry name" value="Helicase_C"/>
    <property type="match status" value="1"/>
</dbReference>
<dbReference type="EMBL" id="AE017126">
    <property type="protein sequence ID" value="AAP99872.1"/>
    <property type="molecule type" value="Genomic_DNA"/>
</dbReference>
<dbReference type="PROSITE" id="PS51192">
    <property type="entry name" value="HELICASE_ATP_BIND_1"/>
    <property type="match status" value="1"/>
</dbReference>